<evidence type="ECO:0000256" key="8">
    <source>
        <dbReference type="ARBA" id="ARBA00023186"/>
    </source>
</evidence>
<sequence length="407" mass="45447">MNISDIIRVPFGYLLDWLYQFTTNYGLALILFSLIVKIVLLPLNAKSKKSMLKMSRIAPLQKALEAKYGDDKAKYQQELMALYKEEGVSTTGGCLWAFIPLLILLPLYYVIREPITYMLHFSAEQAAQIVEIVGQHVTLGASEYFHQLIAASHLGEYAQEIGKALGVAASSIQSLDFSFLGMDLSAIPSWKFWSLSGWSQIGAFLLPIVSGGTNILAMWVGQKLNNTVATNEKGEQDKDAAKMAQSMNTMLFVMPLISVWIGFTMPAAVTVYWIAQSIIGLIFDSLLTVHCRKAYAAEDEIRREKARIKAAEEAEKERIRAERRAANPDGITENTSKKKQERKEREEREAAQREFAAKKAGIDLEAEKAAQSEKCPSGIPERPYCRGRAYKPDRYRKGGAQAEDAAE</sequence>
<evidence type="ECO:0000313" key="13">
    <source>
        <dbReference type="EMBL" id="HIR08789.1"/>
    </source>
</evidence>
<reference evidence="13" key="1">
    <citation type="submission" date="2020-10" db="EMBL/GenBank/DDBJ databases">
        <authorList>
            <person name="Gilroy R."/>
        </authorList>
    </citation>
    <scope>NUCLEOTIDE SEQUENCE</scope>
    <source>
        <strain evidence="13">ChiHjej9B8-7071</strain>
    </source>
</reference>
<gene>
    <name evidence="13" type="ORF">IAA70_00130</name>
</gene>
<keyword evidence="6 11" id="KW-1133">Transmembrane helix</keyword>
<evidence type="ECO:0000256" key="10">
    <source>
        <dbReference type="SAM" id="MobiDB-lite"/>
    </source>
</evidence>
<evidence type="ECO:0000256" key="7">
    <source>
        <dbReference type="ARBA" id="ARBA00023136"/>
    </source>
</evidence>
<evidence type="ECO:0000256" key="3">
    <source>
        <dbReference type="ARBA" id="ARBA00022475"/>
    </source>
</evidence>
<dbReference type="GO" id="GO:0005886">
    <property type="term" value="C:plasma membrane"/>
    <property type="evidence" value="ECO:0007669"/>
    <property type="project" value="UniProtKB-SubCell"/>
</dbReference>
<feature type="compositionally biased region" description="Basic and acidic residues" evidence="10">
    <location>
        <begin position="313"/>
        <end position="326"/>
    </location>
</feature>
<feature type="transmembrane region" description="Helical" evidence="11">
    <location>
        <begin position="251"/>
        <end position="275"/>
    </location>
</feature>
<comment type="subcellular location">
    <subcellularLocation>
        <location evidence="1">Cell membrane</location>
        <topology evidence="1">Multi-pass membrane protein</topology>
    </subcellularLocation>
    <subcellularLocation>
        <location evidence="9">Membrane</location>
        <topology evidence="9">Multi-pass membrane protein</topology>
    </subcellularLocation>
</comment>
<dbReference type="AlphaFoldDB" id="A0A9D1A5U6"/>
<dbReference type="CDD" id="cd20070">
    <property type="entry name" value="5TM_YidC_Alb3"/>
    <property type="match status" value="1"/>
</dbReference>
<keyword evidence="4 9" id="KW-0812">Transmembrane</keyword>
<feature type="region of interest" description="Disordered" evidence="10">
    <location>
        <begin position="313"/>
        <end position="407"/>
    </location>
</feature>
<reference evidence="13" key="2">
    <citation type="journal article" date="2021" name="PeerJ">
        <title>Extensive microbial diversity within the chicken gut microbiome revealed by metagenomics and culture.</title>
        <authorList>
            <person name="Gilroy R."/>
            <person name="Ravi A."/>
            <person name="Getino M."/>
            <person name="Pursley I."/>
            <person name="Horton D.L."/>
            <person name="Alikhan N.F."/>
            <person name="Baker D."/>
            <person name="Gharbi K."/>
            <person name="Hall N."/>
            <person name="Watson M."/>
            <person name="Adriaenssens E.M."/>
            <person name="Foster-Nyarko E."/>
            <person name="Jarju S."/>
            <person name="Secka A."/>
            <person name="Antonio M."/>
            <person name="Oren A."/>
            <person name="Chaudhuri R.R."/>
            <person name="La Ragione R."/>
            <person name="Hildebrand F."/>
            <person name="Pallen M.J."/>
        </authorList>
    </citation>
    <scope>NUCLEOTIDE SEQUENCE</scope>
    <source>
        <strain evidence="13">ChiHjej9B8-7071</strain>
    </source>
</reference>
<evidence type="ECO:0000256" key="2">
    <source>
        <dbReference type="ARBA" id="ARBA00022448"/>
    </source>
</evidence>
<evidence type="ECO:0000256" key="6">
    <source>
        <dbReference type="ARBA" id="ARBA00022989"/>
    </source>
</evidence>
<dbReference type="Proteomes" id="UP000824258">
    <property type="component" value="Unassembled WGS sequence"/>
</dbReference>
<feature type="domain" description="Membrane insertase YidC/Oxa/ALB C-terminal" evidence="12">
    <location>
        <begin position="25"/>
        <end position="282"/>
    </location>
</feature>
<keyword evidence="7 11" id="KW-0472">Membrane</keyword>
<evidence type="ECO:0000256" key="9">
    <source>
        <dbReference type="RuleBase" id="RU003945"/>
    </source>
</evidence>
<feature type="transmembrane region" description="Helical" evidence="11">
    <location>
        <begin position="25"/>
        <end position="45"/>
    </location>
</feature>
<feature type="compositionally biased region" description="Basic and acidic residues" evidence="10">
    <location>
        <begin position="335"/>
        <end position="371"/>
    </location>
</feature>
<dbReference type="InterPro" id="IPR047196">
    <property type="entry name" value="YidC_ALB_C"/>
</dbReference>
<dbReference type="PANTHER" id="PTHR12428:SF65">
    <property type="entry name" value="CYTOCHROME C OXIDASE ASSEMBLY PROTEIN COX18, MITOCHONDRIAL"/>
    <property type="match status" value="1"/>
</dbReference>
<organism evidence="13 14">
    <name type="scientific">Candidatus Avoscillospira stercoripullorum</name>
    <dbReference type="NCBI Taxonomy" id="2840709"/>
    <lineage>
        <taxon>Bacteria</taxon>
        <taxon>Bacillati</taxon>
        <taxon>Bacillota</taxon>
        <taxon>Clostridia</taxon>
        <taxon>Eubacteriales</taxon>
        <taxon>Oscillospiraceae</taxon>
        <taxon>Oscillospiraceae incertae sedis</taxon>
        <taxon>Candidatus Avoscillospira</taxon>
    </lineage>
</organism>
<keyword evidence="8" id="KW-0143">Chaperone</keyword>
<dbReference type="GO" id="GO:0015031">
    <property type="term" value="P:protein transport"/>
    <property type="evidence" value="ECO:0007669"/>
    <property type="project" value="UniProtKB-KW"/>
</dbReference>
<dbReference type="Pfam" id="PF02096">
    <property type="entry name" value="60KD_IMP"/>
    <property type="match status" value="1"/>
</dbReference>
<evidence type="ECO:0000256" key="11">
    <source>
        <dbReference type="SAM" id="Phobius"/>
    </source>
</evidence>
<feature type="transmembrane region" description="Helical" evidence="11">
    <location>
        <begin position="93"/>
        <end position="111"/>
    </location>
</feature>
<dbReference type="NCBIfam" id="TIGR03592">
    <property type="entry name" value="yidC_oxa1_cterm"/>
    <property type="match status" value="1"/>
</dbReference>
<keyword evidence="2" id="KW-0813">Transport</keyword>
<evidence type="ECO:0000256" key="4">
    <source>
        <dbReference type="ARBA" id="ARBA00022692"/>
    </source>
</evidence>
<comment type="similarity">
    <text evidence="9">Belongs to the OXA1/ALB3/YidC family.</text>
</comment>
<dbReference type="InterPro" id="IPR001708">
    <property type="entry name" value="YidC/ALB3/OXA1/COX18"/>
</dbReference>
<evidence type="ECO:0000313" key="14">
    <source>
        <dbReference type="Proteomes" id="UP000824258"/>
    </source>
</evidence>
<evidence type="ECO:0000256" key="5">
    <source>
        <dbReference type="ARBA" id="ARBA00022927"/>
    </source>
</evidence>
<dbReference type="GO" id="GO:0051205">
    <property type="term" value="P:protein insertion into membrane"/>
    <property type="evidence" value="ECO:0007669"/>
    <property type="project" value="TreeGrafter"/>
</dbReference>
<dbReference type="InterPro" id="IPR028055">
    <property type="entry name" value="YidC/Oxa/ALB_C"/>
</dbReference>
<evidence type="ECO:0000256" key="1">
    <source>
        <dbReference type="ARBA" id="ARBA00004651"/>
    </source>
</evidence>
<keyword evidence="5" id="KW-0653">Protein transport</keyword>
<protein>
    <submittedName>
        <fullName evidence="13">YidC/Oxa1 family membrane protein insertase</fullName>
    </submittedName>
</protein>
<dbReference type="GO" id="GO:0032977">
    <property type="term" value="F:membrane insertase activity"/>
    <property type="evidence" value="ECO:0007669"/>
    <property type="project" value="InterPro"/>
</dbReference>
<dbReference type="EMBL" id="DVGD01000005">
    <property type="protein sequence ID" value="HIR08789.1"/>
    <property type="molecule type" value="Genomic_DNA"/>
</dbReference>
<dbReference type="PANTHER" id="PTHR12428">
    <property type="entry name" value="OXA1"/>
    <property type="match status" value="1"/>
</dbReference>
<comment type="caution">
    <text evidence="13">The sequence shown here is derived from an EMBL/GenBank/DDBJ whole genome shotgun (WGS) entry which is preliminary data.</text>
</comment>
<evidence type="ECO:0000259" key="12">
    <source>
        <dbReference type="Pfam" id="PF02096"/>
    </source>
</evidence>
<proteinExistence type="inferred from homology"/>
<name>A0A9D1A5U6_9FIRM</name>
<accession>A0A9D1A5U6</accession>
<keyword evidence="3" id="KW-1003">Cell membrane</keyword>